<reference evidence="1" key="1">
    <citation type="journal article" date="2014" name="Front. Microbiol.">
        <title>High frequency of phylogenetically diverse reductive dehalogenase-homologous genes in deep subseafloor sedimentary metagenomes.</title>
        <authorList>
            <person name="Kawai M."/>
            <person name="Futagami T."/>
            <person name="Toyoda A."/>
            <person name="Takaki Y."/>
            <person name="Nishi S."/>
            <person name="Hori S."/>
            <person name="Arai W."/>
            <person name="Tsubouchi T."/>
            <person name="Morono Y."/>
            <person name="Uchiyama I."/>
            <person name="Ito T."/>
            <person name="Fujiyama A."/>
            <person name="Inagaki F."/>
            <person name="Takami H."/>
        </authorList>
    </citation>
    <scope>NUCLEOTIDE SEQUENCE</scope>
    <source>
        <strain evidence="1">Expedition CK06-06</strain>
    </source>
</reference>
<gene>
    <name evidence="1" type="ORF">S01H4_53500</name>
</gene>
<evidence type="ECO:0000313" key="1">
    <source>
        <dbReference type="EMBL" id="GAH18323.1"/>
    </source>
</evidence>
<protein>
    <submittedName>
        <fullName evidence="1">Uncharacterized protein</fullName>
    </submittedName>
</protein>
<proteinExistence type="predicted"/>
<feature type="non-terminal residue" evidence="1">
    <location>
        <position position="123"/>
    </location>
</feature>
<dbReference type="AlphaFoldDB" id="X1FC28"/>
<accession>X1FC28</accession>
<comment type="caution">
    <text evidence="1">The sequence shown here is derived from an EMBL/GenBank/DDBJ whole genome shotgun (WGS) entry which is preliminary data.</text>
</comment>
<name>X1FC28_9ZZZZ</name>
<sequence>MKGQAVFFFFLVQSLSAMEKNSYRKNIPYEIYISSFVTNKKFQRKTYTKLNIKKMIDNAQSIKHLLSLASLQWKLSVYLLLRVYPDMPGGGDFTYRICDDMENSLPPEYKDEQTEYKDDQVLL</sequence>
<dbReference type="EMBL" id="BART01030691">
    <property type="protein sequence ID" value="GAH18323.1"/>
    <property type="molecule type" value="Genomic_DNA"/>
</dbReference>
<organism evidence="1">
    <name type="scientific">marine sediment metagenome</name>
    <dbReference type="NCBI Taxonomy" id="412755"/>
    <lineage>
        <taxon>unclassified sequences</taxon>
        <taxon>metagenomes</taxon>
        <taxon>ecological metagenomes</taxon>
    </lineage>
</organism>